<keyword evidence="1" id="KW-0159">Chromosome partition</keyword>
<comment type="caution">
    <text evidence="3">The sequence shown here is derived from an EMBL/GenBank/DDBJ whole genome shotgun (WGS) entry which is preliminary data.</text>
</comment>
<dbReference type="Pfam" id="PF02195">
    <property type="entry name" value="ParB_N"/>
    <property type="match status" value="1"/>
</dbReference>
<dbReference type="SUPFAM" id="SSF110849">
    <property type="entry name" value="ParB/Sulfiredoxin"/>
    <property type="match status" value="1"/>
</dbReference>
<dbReference type="InterPro" id="IPR041468">
    <property type="entry name" value="HTH_ParB/Spo0J"/>
</dbReference>
<feature type="domain" description="ParB-like N-terminal" evidence="2">
    <location>
        <begin position="7"/>
        <end position="104"/>
    </location>
</feature>
<dbReference type="NCBIfam" id="TIGR00180">
    <property type="entry name" value="parB_part"/>
    <property type="match status" value="1"/>
</dbReference>
<sequence>MQTKIYKEIPLSRISSNPNNPRKSFSGPQFTELVESIRQKGIIEPIIVRSKAGKNTDYEVVAGDRRHRAACLVSKNQNVQSKIPAIIRELTDDEAFDFMIIENLQREDLTPFEEAQGFKQYFEKKGKGSVPELAARIGKSAGYIRRKIAVLSLPGDILKAWEKEEVSFSHLEQLRRLKNKEELKEAFEYATGARFHRGYAGGVVSK</sequence>
<evidence type="ECO:0000259" key="2">
    <source>
        <dbReference type="SMART" id="SM00470"/>
    </source>
</evidence>
<dbReference type="Pfam" id="PF17762">
    <property type="entry name" value="HTH_ParB"/>
    <property type="match status" value="1"/>
</dbReference>
<dbReference type="PANTHER" id="PTHR33375:SF1">
    <property type="entry name" value="CHROMOSOME-PARTITIONING PROTEIN PARB-RELATED"/>
    <property type="match status" value="1"/>
</dbReference>
<dbReference type="GO" id="GO:0007059">
    <property type="term" value="P:chromosome segregation"/>
    <property type="evidence" value="ECO:0007669"/>
    <property type="project" value="UniProtKB-KW"/>
</dbReference>
<dbReference type="InterPro" id="IPR050336">
    <property type="entry name" value="Chromosome_partition/occlusion"/>
</dbReference>
<dbReference type="InterPro" id="IPR003115">
    <property type="entry name" value="ParB_N"/>
</dbReference>
<dbReference type="InterPro" id="IPR036086">
    <property type="entry name" value="ParB/Sulfiredoxin_sf"/>
</dbReference>
<dbReference type="Gene3D" id="1.10.10.2830">
    <property type="match status" value="1"/>
</dbReference>
<evidence type="ECO:0000256" key="1">
    <source>
        <dbReference type="ARBA" id="ARBA00022829"/>
    </source>
</evidence>
<proteinExistence type="predicted"/>
<dbReference type="SMART" id="SM00470">
    <property type="entry name" value="ParB"/>
    <property type="match status" value="1"/>
</dbReference>
<dbReference type="SUPFAM" id="SSF109709">
    <property type="entry name" value="KorB DNA-binding domain-like"/>
    <property type="match status" value="1"/>
</dbReference>
<dbReference type="GO" id="GO:0005694">
    <property type="term" value="C:chromosome"/>
    <property type="evidence" value="ECO:0007669"/>
    <property type="project" value="TreeGrafter"/>
</dbReference>
<dbReference type="AlphaFoldDB" id="X1CRF2"/>
<organism evidence="3">
    <name type="scientific">marine sediment metagenome</name>
    <dbReference type="NCBI Taxonomy" id="412755"/>
    <lineage>
        <taxon>unclassified sequences</taxon>
        <taxon>metagenomes</taxon>
        <taxon>ecological metagenomes</taxon>
    </lineage>
</organism>
<reference evidence="3" key="1">
    <citation type="journal article" date="2014" name="Front. Microbiol.">
        <title>High frequency of phylogenetically diverse reductive dehalogenase-homologous genes in deep subseafloor sedimentary metagenomes.</title>
        <authorList>
            <person name="Kawai M."/>
            <person name="Futagami T."/>
            <person name="Toyoda A."/>
            <person name="Takaki Y."/>
            <person name="Nishi S."/>
            <person name="Hori S."/>
            <person name="Arai W."/>
            <person name="Tsubouchi T."/>
            <person name="Morono Y."/>
            <person name="Uchiyama I."/>
            <person name="Ito T."/>
            <person name="Fujiyama A."/>
            <person name="Inagaki F."/>
            <person name="Takami H."/>
        </authorList>
    </citation>
    <scope>NUCLEOTIDE SEQUENCE</scope>
    <source>
        <strain evidence="3">Expedition CK06-06</strain>
    </source>
</reference>
<dbReference type="Gene3D" id="3.90.1530.30">
    <property type="match status" value="1"/>
</dbReference>
<dbReference type="GO" id="GO:0003677">
    <property type="term" value="F:DNA binding"/>
    <property type="evidence" value="ECO:0007669"/>
    <property type="project" value="InterPro"/>
</dbReference>
<accession>X1CRF2</accession>
<dbReference type="InterPro" id="IPR004437">
    <property type="entry name" value="ParB/RepB/Spo0J"/>
</dbReference>
<evidence type="ECO:0000313" key="3">
    <source>
        <dbReference type="EMBL" id="GAG95527.1"/>
    </source>
</evidence>
<protein>
    <recommendedName>
        <fullName evidence="2">ParB-like N-terminal domain-containing protein</fullName>
    </recommendedName>
</protein>
<dbReference type="EMBL" id="BART01021050">
    <property type="protein sequence ID" value="GAG95527.1"/>
    <property type="molecule type" value="Genomic_DNA"/>
</dbReference>
<gene>
    <name evidence="3" type="ORF">S01H4_38953</name>
</gene>
<dbReference type="PANTHER" id="PTHR33375">
    <property type="entry name" value="CHROMOSOME-PARTITIONING PROTEIN PARB-RELATED"/>
    <property type="match status" value="1"/>
</dbReference>
<feature type="non-terminal residue" evidence="3">
    <location>
        <position position="206"/>
    </location>
</feature>
<name>X1CRF2_9ZZZZ</name>